<evidence type="ECO:0000256" key="3">
    <source>
        <dbReference type="ARBA" id="ARBA00023004"/>
    </source>
</evidence>
<dbReference type="Proteomes" id="UP000235347">
    <property type="component" value="Unassembled WGS sequence"/>
</dbReference>
<evidence type="ECO:0000256" key="2">
    <source>
        <dbReference type="ARBA" id="ARBA00022723"/>
    </source>
</evidence>
<dbReference type="GO" id="GO:0051537">
    <property type="term" value="F:2 iron, 2 sulfur cluster binding"/>
    <property type="evidence" value="ECO:0007669"/>
    <property type="project" value="UniProtKB-KW"/>
</dbReference>
<dbReference type="Gene3D" id="2.102.10.10">
    <property type="entry name" value="Rieske [2Fe-2S] iron-sulphur domain"/>
    <property type="match status" value="1"/>
</dbReference>
<protein>
    <submittedName>
        <fullName evidence="8">Naphthalene 1,2-dioxygenase</fullName>
    </submittedName>
</protein>
<keyword evidence="8" id="KW-0560">Oxidoreductase</keyword>
<reference evidence="8 9" key="1">
    <citation type="submission" date="2018-01" db="EMBL/GenBank/DDBJ databases">
        <title>Whole genome analyses suggest that Burkholderia sensu lato contains two further novel genera in the rhizoxinica-symbiotica group Mycetohabitans gen. nov., and Trinickia gen. nov.: implications for the evolution of diazotrophy and nodulation in the Burkholderiaceae.</title>
        <authorList>
            <person name="Estrada-de los Santos P."/>
            <person name="Palmer M."/>
            <person name="Chavez-Ramirez B."/>
            <person name="Beukes C."/>
            <person name="Steenkamp E.T."/>
            <person name="Hirsch A.M."/>
            <person name="Manyaka P."/>
            <person name="Maluk M."/>
            <person name="Lafos M."/>
            <person name="Crook M."/>
            <person name="Gross E."/>
            <person name="Simon M.F."/>
            <person name="Bueno dos Reis Junior F."/>
            <person name="Poole P.S."/>
            <person name="Venter S.N."/>
            <person name="James E.K."/>
        </authorList>
    </citation>
    <scope>NUCLEOTIDE SEQUENCE [LARGE SCALE GENOMIC DNA]</scope>
    <source>
        <strain evidence="8 9">GP25-8</strain>
    </source>
</reference>
<organism evidence="8 9">
    <name type="scientific">Trinickia soli</name>
    <dbReference type="NCBI Taxonomy" id="380675"/>
    <lineage>
        <taxon>Bacteria</taxon>
        <taxon>Pseudomonadati</taxon>
        <taxon>Pseudomonadota</taxon>
        <taxon>Betaproteobacteria</taxon>
        <taxon>Burkholderiales</taxon>
        <taxon>Burkholderiaceae</taxon>
        <taxon>Trinickia</taxon>
    </lineage>
</organism>
<comment type="similarity">
    <text evidence="6">Belongs to the bacterial ring-hydroxylating dioxygenase ferredoxin component family.</text>
</comment>
<dbReference type="InterPro" id="IPR017941">
    <property type="entry name" value="Rieske_2Fe-2S"/>
</dbReference>
<keyword evidence="8" id="KW-0223">Dioxygenase</keyword>
<comment type="caution">
    <text evidence="8">The sequence shown here is derived from an EMBL/GenBank/DDBJ whole genome shotgun (WGS) entry which is preliminary data.</text>
</comment>
<dbReference type="Pfam" id="PF00355">
    <property type="entry name" value="Rieske"/>
    <property type="match status" value="1"/>
</dbReference>
<dbReference type="CDD" id="cd03528">
    <property type="entry name" value="Rieske_RO_ferredoxin"/>
    <property type="match status" value="1"/>
</dbReference>
<gene>
    <name evidence="8" type="ORF">C0Z19_07815</name>
</gene>
<keyword evidence="3" id="KW-0408">Iron</keyword>
<dbReference type="AlphaFoldDB" id="A0A2N7W9P7"/>
<dbReference type="EMBL" id="PNYB01000005">
    <property type="protein sequence ID" value="PMS26133.1"/>
    <property type="molecule type" value="Genomic_DNA"/>
</dbReference>
<keyword evidence="2" id="KW-0479">Metal-binding</keyword>
<sequence>METEWKEVSTEAAVREAGVCAVYAGDRELALYSVKGAIYATDNRCTHGEARLSDGFLLDDEIECPLHQGRFNVRDGLPMCAPLFAPVRVFPVKVDLGRVFVLVPVHTEDVSAANVARAGCPGGCSAVVSP</sequence>
<evidence type="ECO:0000256" key="4">
    <source>
        <dbReference type="ARBA" id="ARBA00023014"/>
    </source>
</evidence>
<comment type="cofactor">
    <cofactor evidence="5">
        <name>[2Fe-2S] cluster</name>
        <dbReference type="ChEBI" id="CHEBI:190135"/>
    </cofactor>
</comment>
<evidence type="ECO:0000256" key="1">
    <source>
        <dbReference type="ARBA" id="ARBA00022714"/>
    </source>
</evidence>
<evidence type="ECO:0000259" key="7">
    <source>
        <dbReference type="PROSITE" id="PS51296"/>
    </source>
</evidence>
<keyword evidence="1" id="KW-0001">2Fe-2S</keyword>
<dbReference type="GO" id="GO:0046872">
    <property type="term" value="F:metal ion binding"/>
    <property type="evidence" value="ECO:0007669"/>
    <property type="project" value="UniProtKB-KW"/>
</dbReference>
<name>A0A2N7W9P7_9BURK</name>
<dbReference type="SUPFAM" id="SSF50022">
    <property type="entry name" value="ISP domain"/>
    <property type="match status" value="1"/>
</dbReference>
<keyword evidence="4" id="KW-0411">Iron-sulfur</keyword>
<accession>A0A2N7W9P7</accession>
<dbReference type="RefSeq" id="WP_102609229.1">
    <property type="nucleotide sequence ID" value="NZ_CADIKD010000008.1"/>
</dbReference>
<dbReference type="PROSITE" id="PS51296">
    <property type="entry name" value="RIESKE"/>
    <property type="match status" value="1"/>
</dbReference>
<dbReference type="InterPro" id="IPR036922">
    <property type="entry name" value="Rieske_2Fe-2S_sf"/>
</dbReference>
<evidence type="ECO:0000256" key="5">
    <source>
        <dbReference type="ARBA" id="ARBA00034078"/>
    </source>
</evidence>
<keyword evidence="9" id="KW-1185">Reference proteome</keyword>
<feature type="domain" description="Rieske" evidence="7">
    <location>
        <begin position="5"/>
        <end position="101"/>
    </location>
</feature>
<evidence type="ECO:0000313" key="9">
    <source>
        <dbReference type="Proteomes" id="UP000235347"/>
    </source>
</evidence>
<evidence type="ECO:0000313" key="8">
    <source>
        <dbReference type="EMBL" id="PMS26133.1"/>
    </source>
</evidence>
<proteinExistence type="inferred from homology"/>
<evidence type="ECO:0000256" key="6">
    <source>
        <dbReference type="ARBA" id="ARBA00038001"/>
    </source>
</evidence>
<dbReference type="GO" id="GO:0051213">
    <property type="term" value="F:dioxygenase activity"/>
    <property type="evidence" value="ECO:0007669"/>
    <property type="project" value="UniProtKB-KW"/>
</dbReference>
<dbReference type="PANTHER" id="PTHR21496">
    <property type="entry name" value="FERREDOXIN-RELATED"/>
    <property type="match status" value="1"/>
</dbReference>
<dbReference type="PANTHER" id="PTHR21496:SF0">
    <property type="entry name" value="RIESKE DOMAIN-CONTAINING PROTEIN"/>
    <property type="match status" value="1"/>
</dbReference>